<dbReference type="EMBL" id="RKLP01000004">
    <property type="protein sequence ID" value="RVW09687.1"/>
    <property type="molecule type" value="Genomic_DNA"/>
</dbReference>
<dbReference type="OrthoDB" id="4569428at2"/>
<protein>
    <submittedName>
        <fullName evidence="1">Uncharacterized protein</fullName>
    </submittedName>
</protein>
<organism evidence="1 2">
    <name type="scientific">Prescottella agglutinans</name>
    <dbReference type="NCBI Taxonomy" id="1644129"/>
    <lineage>
        <taxon>Bacteria</taxon>
        <taxon>Bacillati</taxon>
        <taxon>Actinomycetota</taxon>
        <taxon>Actinomycetes</taxon>
        <taxon>Mycobacteriales</taxon>
        <taxon>Nocardiaceae</taxon>
        <taxon>Prescottella</taxon>
    </lineage>
</organism>
<evidence type="ECO:0000313" key="1">
    <source>
        <dbReference type="EMBL" id="RVW09687.1"/>
    </source>
</evidence>
<sequence>MRIDSRRVWKALGLAGAVGVAAGGVLAARAERQRRAYTPDEVRDRLHTRHAQASAAADRTTVDLVEVKPSLRQRLSRRLRRHH</sequence>
<proteinExistence type="predicted"/>
<name>A0A438BFC4_9NOCA</name>
<reference evidence="1 2" key="1">
    <citation type="submission" date="2018-11" db="EMBL/GenBank/DDBJ databases">
        <title>Rhodococcus spongicola sp. nov. and Rhodococcus xishaensis sp. nov. from marine sponges.</title>
        <authorList>
            <person name="Li L."/>
            <person name="Lin H.W."/>
        </authorList>
    </citation>
    <scope>NUCLEOTIDE SEQUENCE [LARGE SCALE GENOMIC DNA]</scope>
    <source>
        <strain evidence="1 2">CCTCC AB2014297</strain>
    </source>
</reference>
<gene>
    <name evidence="1" type="ORF">EGT67_09490</name>
</gene>
<accession>A0A438BFC4</accession>
<dbReference type="RefSeq" id="WP_127915824.1">
    <property type="nucleotide sequence ID" value="NZ_RKLP01000004.1"/>
</dbReference>
<comment type="caution">
    <text evidence="1">The sequence shown here is derived from an EMBL/GenBank/DDBJ whole genome shotgun (WGS) entry which is preliminary data.</text>
</comment>
<evidence type="ECO:0000313" key="2">
    <source>
        <dbReference type="Proteomes" id="UP000286208"/>
    </source>
</evidence>
<dbReference type="Proteomes" id="UP000286208">
    <property type="component" value="Unassembled WGS sequence"/>
</dbReference>
<keyword evidence="2" id="KW-1185">Reference proteome</keyword>
<dbReference type="AlphaFoldDB" id="A0A438BFC4"/>